<name>A0A6C0JHP2_9ZZZZ</name>
<accession>A0A6C0JHP2</accession>
<protein>
    <submittedName>
        <fullName evidence="1">Uncharacterized protein</fullName>
    </submittedName>
</protein>
<evidence type="ECO:0000313" key="1">
    <source>
        <dbReference type="EMBL" id="QHU04491.1"/>
    </source>
</evidence>
<reference evidence="1" key="1">
    <citation type="journal article" date="2020" name="Nature">
        <title>Giant virus diversity and host interactions through global metagenomics.</title>
        <authorList>
            <person name="Schulz F."/>
            <person name="Roux S."/>
            <person name="Paez-Espino D."/>
            <person name="Jungbluth S."/>
            <person name="Walsh D.A."/>
            <person name="Denef V.J."/>
            <person name="McMahon K.D."/>
            <person name="Konstantinidis K.T."/>
            <person name="Eloe-Fadrosh E.A."/>
            <person name="Kyrpides N.C."/>
            <person name="Woyke T."/>
        </authorList>
    </citation>
    <scope>NUCLEOTIDE SEQUENCE</scope>
    <source>
        <strain evidence="1">GVMAG-M-3300027708-51</strain>
    </source>
</reference>
<proteinExistence type="predicted"/>
<sequence length="89" mass="10805">MEATPRPVLVCVEYEDGYDTLVRADTHQHFFKWSQRDRAVLRLFRTLQFKRLVACRKFRRADLRLELKDPDPYEPEYIFYCMRLKGCSV</sequence>
<dbReference type="EMBL" id="MN740401">
    <property type="protein sequence ID" value="QHU04491.1"/>
    <property type="molecule type" value="Genomic_DNA"/>
</dbReference>
<organism evidence="1">
    <name type="scientific">viral metagenome</name>
    <dbReference type="NCBI Taxonomy" id="1070528"/>
    <lineage>
        <taxon>unclassified sequences</taxon>
        <taxon>metagenomes</taxon>
        <taxon>organismal metagenomes</taxon>
    </lineage>
</organism>
<dbReference type="AlphaFoldDB" id="A0A6C0JHP2"/>